<sequence length="417" mass="45703">MFRDYLSLLKQQPAFLLFGLLAACLSSFGQTFYIGLFSGEIRGEFQLSHGEFGLLYSLATLGSGVILLWLGRLVDHFDLRWMTGMTLAGLAMACLAMAIVTHPWLLVLVFFLLRLLGQGMMGHIAITAMGRYFSAARGRAVSIAASGFPLGEAVFPILAVALIATVGWRMSWAIAGIALLILGIPLLLALLRGQDRRHRLWQLRQRRQHQADRFRTNQDWALSDVLKDPRFWLLMPAILSPAFLVTGFFFHQVALAESKDWALSLLAGSFVAFAACQLGGLALAGFLSDRHNAASLLPYYLLPLALAMGIIWQVQAPVWIPVYMGLMGLAAGASGTIVGVLWAELYGTLHLGSIRSVYTALMVFSTAVSPWLLGQLMDLNVSLEDIALTSLAWIIIISIMMALLRPSLKGVNHEQNS</sequence>
<evidence type="ECO:0000256" key="2">
    <source>
        <dbReference type="ARBA" id="ARBA00022989"/>
    </source>
</evidence>
<evidence type="ECO:0000313" key="7">
    <source>
        <dbReference type="Proteomes" id="UP001523550"/>
    </source>
</evidence>
<dbReference type="Gene3D" id="1.20.1250.20">
    <property type="entry name" value="MFS general substrate transporter like domains"/>
    <property type="match status" value="1"/>
</dbReference>
<keyword evidence="2 4" id="KW-1133">Transmembrane helix</keyword>
<feature type="transmembrane region" description="Helical" evidence="4">
    <location>
        <begin position="296"/>
        <end position="314"/>
    </location>
</feature>
<evidence type="ECO:0000259" key="5">
    <source>
        <dbReference type="PROSITE" id="PS50850"/>
    </source>
</evidence>
<dbReference type="Pfam" id="PF07690">
    <property type="entry name" value="MFS_1"/>
    <property type="match status" value="1"/>
</dbReference>
<feature type="transmembrane region" description="Helical" evidence="4">
    <location>
        <begin position="357"/>
        <end position="374"/>
    </location>
</feature>
<comment type="caution">
    <text evidence="6">The sequence shown here is derived from an EMBL/GenBank/DDBJ whole genome shotgun (WGS) entry which is preliminary data.</text>
</comment>
<accession>A0ABT1G7N3</accession>
<feature type="transmembrane region" description="Helical" evidence="4">
    <location>
        <begin position="320"/>
        <end position="345"/>
    </location>
</feature>
<evidence type="ECO:0000313" key="6">
    <source>
        <dbReference type="EMBL" id="MCP1727305.1"/>
    </source>
</evidence>
<dbReference type="InterPro" id="IPR036259">
    <property type="entry name" value="MFS_trans_sf"/>
</dbReference>
<proteinExistence type="predicted"/>
<feature type="transmembrane region" description="Helical" evidence="4">
    <location>
        <begin position="106"/>
        <end position="128"/>
    </location>
</feature>
<organism evidence="6 7">
    <name type="scientific">Natronospira proteinivora</name>
    <dbReference type="NCBI Taxonomy" id="1807133"/>
    <lineage>
        <taxon>Bacteria</taxon>
        <taxon>Pseudomonadati</taxon>
        <taxon>Pseudomonadota</taxon>
        <taxon>Gammaproteobacteria</taxon>
        <taxon>Natronospirales</taxon>
        <taxon>Natronospiraceae</taxon>
        <taxon>Natronospira</taxon>
    </lineage>
</organism>
<name>A0ABT1G7N3_9GAMM</name>
<feature type="transmembrane region" description="Helical" evidence="4">
    <location>
        <begin position="386"/>
        <end position="404"/>
    </location>
</feature>
<dbReference type="PROSITE" id="PS51257">
    <property type="entry name" value="PROKAR_LIPOPROTEIN"/>
    <property type="match status" value="1"/>
</dbReference>
<feature type="transmembrane region" description="Helical" evidence="4">
    <location>
        <begin position="53"/>
        <end position="74"/>
    </location>
</feature>
<dbReference type="InterPro" id="IPR050327">
    <property type="entry name" value="Proton-linked_MCT"/>
</dbReference>
<feature type="transmembrane region" description="Helical" evidence="4">
    <location>
        <begin position="170"/>
        <end position="191"/>
    </location>
</feature>
<dbReference type="RefSeq" id="WP_253447010.1">
    <property type="nucleotide sequence ID" value="NZ_JALJYF010000001.1"/>
</dbReference>
<feature type="transmembrane region" description="Helical" evidence="4">
    <location>
        <begin position="81"/>
        <end position="100"/>
    </location>
</feature>
<evidence type="ECO:0000256" key="1">
    <source>
        <dbReference type="ARBA" id="ARBA00022692"/>
    </source>
</evidence>
<dbReference type="EMBL" id="JALJYF010000001">
    <property type="protein sequence ID" value="MCP1727305.1"/>
    <property type="molecule type" value="Genomic_DNA"/>
</dbReference>
<dbReference type="InterPro" id="IPR011701">
    <property type="entry name" value="MFS"/>
</dbReference>
<dbReference type="SUPFAM" id="SSF103473">
    <property type="entry name" value="MFS general substrate transporter"/>
    <property type="match status" value="1"/>
</dbReference>
<dbReference type="InterPro" id="IPR020846">
    <property type="entry name" value="MFS_dom"/>
</dbReference>
<feature type="transmembrane region" description="Helical" evidence="4">
    <location>
        <begin position="262"/>
        <end position="284"/>
    </location>
</feature>
<keyword evidence="1 4" id="KW-0812">Transmembrane</keyword>
<dbReference type="Proteomes" id="UP001523550">
    <property type="component" value="Unassembled WGS sequence"/>
</dbReference>
<evidence type="ECO:0000256" key="4">
    <source>
        <dbReference type="SAM" id="Phobius"/>
    </source>
</evidence>
<dbReference type="PANTHER" id="PTHR11360">
    <property type="entry name" value="MONOCARBOXYLATE TRANSPORTER"/>
    <property type="match status" value="1"/>
</dbReference>
<keyword evidence="3 4" id="KW-0472">Membrane</keyword>
<keyword evidence="7" id="KW-1185">Reference proteome</keyword>
<feature type="transmembrane region" description="Helical" evidence="4">
    <location>
        <begin position="140"/>
        <end position="164"/>
    </location>
</feature>
<dbReference type="PROSITE" id="PS50850">
    <property type="entry name" value="MFS"/>
    <property type="match status" value="1"/>
</dbReference>
<reference evidence="6 7" key="1">
    <citation type="submission" date="2022-03" db="EMBL/GenBank/DDBJ databases">
        <title>Genomic Encyclopedia of Type Strains, Phase III (KMG-III): the genomes of soil and plant-associated and newly described type strains.</title>
        <authorList>
            <person name="Whitman W."/>
        </authorList>
    </citation>
    <scope>NUCLEOTIDE SEQUENCE [LARGE SCALE GENOMIC DNA]</scope>
    <source>
        <strain evidence="6 7">BSker1</strain>
    </source>
</reference>
<feature type="transmembrane region" description="Helical" evidence="4">
    <location>
        <begin position="231"/>
        <end position="250"/>
    </location>
</feature>
<evidence type="ECO:0000256" key="3">
    <source>
        <dbReference type="ARBA" id="ARBA00023136"/>
    </source>
</evidence>
<gene>
    <name evidence="6" type="ORF">J2T60_001270</name>
</gene>
<feature type="domain" description="Major facilitator superfamily (MFS) profile" evidence="5">
    <location>
        <begin position="15"/>
        <end position="409"/>
    </location>
</feature>
<protein>
    <submittedName>
        <fullName evidence="6">MFS family permease</fullName>
    </submittedName>
</protein>